<dbReference type="STRING" id="1291734.FD02_GL002143"/>
<sequence length="58" mass="6565">MTTKADIDAAQKAIDAANNAINKLDLCGLYDCAWQANNNYKRIIDYNKEQLEVTDDEQ</sequence>
<reference evidence="1 2" key="1">
    <citation type="journal article" date="2015" name="Genome Announc.">
        <title>Expanding the biotechnology potential of lactobacilli through comparative genomics of 213 strains and associated genera.</title>
        <authorList>
            <person name="Sun Z."/>
            <person name="Harris H.M."/>
            <person name="McCann A."/>
            <person name="Guo C."/>
            <person name="Argimon S."/>
            <person name="Zhang W."/>
            <person name="Yang X."/>
            <person name="Jeffery I.B."/>
            <person name="Cooney J.C."/>
            <person name="Kagawa T.F."/>
            <person name="Liu W."/>
            <person name="Song Y."/>
            <person name="Salvetti E."/>
            <person name="Wrobel A."/>
            <person name="Rasinkangas P."/>
            <person name="Parkhill J."/>
            <person name="Rea M.C."/>
            <person name="O'Sullivan O."/>
            <person name="Ritari J."/>
            <person name="Douillard F.P."/>
            <person name="Paul Ross R."/>
            <person name="Yang R."/>
            <person name="Briner A.E."/>
            <person name="Felis G.E."/>
            <person name="de Vos W.M."/>
            <person name="Barrangou R."/>
            <person name="Klaenhammer T.R."/>
            <person name="Caufield P.W."/>
            <person name="Cui Y."/>
            <person name="Zhang H."/>
            <person name="O'Toole P.W."/>
        </authorList>
    </citation>
    <scope>NUCLEOTIDE SEQUENCE [LARGE SCALE GENOMIC DNA]</scope>
    <source>
        <strain evidence="1 2">JCM 17158</strain>
    </source>
</reference>
<comment type="caution">
    <text evidence="1">The sequence shown here is derived from an EMBL/GenBank/DDBJ whole genome shotgun (WGS) entry which is preliminary data.</text>
</comment>
<dbReference type="EMBL" id="AZDJ01000026">
    <property type="protein sequence ID" value="KRK71892.1"/>
    <property type="molecule type" value="Genomic_DNA"/>
</dbReference>
<protein>
    <submittedName>
        <fullName evidence="1">Uncharacterized protein</fullName>
    </submittedName>
</protein>
<evidence type="ECO:0000313" key="2">
    <source>
        <dbReference type="Proteomes" id="UP000051804"/>
    </source>
</evidence>
<dbReference type="AlphaFoldDB" id="A0A0R1JTU6"/>
<organism evidence="1 2">
    <name type="scientific">Lacticaseibacillus nasuensis JCM 17158</name>
    <dbReference type="NCBI Taxonomy" id="1291734"/>
    <lineage>
        <taxon>Bacteria</taxon>
        <taxon>Bacillati</taxon>
        <taxon>Bacillota</taxon>
        <taxon>Bacilli</taxon>
        <taxon>Lactobacillales</taxon>
        <taxon>Lactobacillaceae</taxon>
        <taxon>Lacticaseibacillus</taxon>
    </lineage>
</organism>
<gene>
    <name evidence="1" type="ORF">FD02_GL002143</name>
</gene>
<evidence type="ECO:0000313" key="1">
    <source>
        <dbReference type="EMBL" id="KRK71892.1"/>
    </source>
</evidence>
<dbReference type="RefSeq" id="WP_175265236.1">
    <property type="nucleotide sequence ID" value="NZ_AZDJ01000026.1"/>
</dbReference>
<proteinExistence type="predicted"/>
<dbReference type="Proteomes" id="UP000051804">
    <property type="component" value="Unassembled WGS sequence"/>
</dbReference>
<name>A0A0R1JTU6_9LACO</name>
<keyword evidence="2" id="KW-1185">Reference proteome</keyword>
<dbReference type="PATRIC" id="fig|1291734.4.peg.2198"/>
<accession>A0A0R1JTU6</accession>